<dbReference type="SUPFAM" id="SSF53720">
    <property type="entry name" value="ALDH-like"/>
    <property type="match status" value="1"/>
</dbReference>
<evidence type="ECO:0000256" key="1">
    <source>
        <dbReference type="ARBA" id="ARBA00009986"/>
    </source>
</evidence>
<organism evidence="7">
    <name type="scientific">uncultured Nocardioidaceae bacterium</name>
    <dbReference type="NCBI Taxonomy" id="253824"/>
    <lineage>
        <taxon>Bacteria</taxon>
        <taxon>Bacillati</taxon>
        <taxon>Actinomycetota</taxon>
        <taxon>Actinomycetes</taxon>
        <taxon>Propionibacteriales</taxon>
        <taxon>Nocardioidaceae</taxon>
        <taxon>environmental samples</taxon>
    </lineage>
</organism>
<dbReference type="InterPro" id="IPR016162">
    <property type="entry name" value="Ald_DH_N"/>
</dbReference>
<evidence type="ECO:0000259" key="6">
    <source>
        <dbReference type="Pfam" id="PF00171"/>
    </source>
</evidence>
<evidence type="ECO:0000313" key="7">
    <source>
        <dbReference type="EMBL" id="CAA9353654.1"/>
    </source>
</evidence>
<dbReference type="InterPro" id="IPR029510">
    <property type="entry name" value="Ald_DH_CS_GLU"/>
</dbReference>
<dbReference type="GO" id="GO:0009450">
    <property type="term" value="P:gamma-aminobutyric acid catabolic process"/>
    <property type="evidence" value="ECO:0007669"/>
    <property type="project" value="TreeGrafter"/>
</dbReference>
<feature type="active site" evidence="3">
    <location>
        <position position="278"/>
    </location>
</feature>
<dbReference type="PROSITE" id="PS00687">
    <property type="entry name" value="ALDEHYDE_DEHYDR_GLU"/>
    <property type="match status" value="1"/>
</dbReference>
<dbReference type="Pfam" id="PF00171">
    <property type="entry name" value="Aldedh"/>
    <property type="match status" value="1"/>
</dbReference>
<keyword evidence="2 4" id="KW-0560">Oxidoreductase</keyword>
<protein>
    <submittedName>
        <fullName evidence="7">Aldehyde dehydrogenase</fullName>
        <ecNumber evidence="7">1.2.1.3</ecNumber>
    </submittedName>
</protein>
<gene>
    <name evidence="7" type="ORF">AVDCRST_MAG36-2153</name>
</gene>
<dbReference type="InterPro" id="IPR015590">
    <property type="entry name" value="Aldehyde_DH_dom"/>
</dbReference>
<evidence type="ECO:0000256" key="3">
    <source>
        <dbReference type="PROSITE-ProRule" id="PRU10007"/>
    </source>
</evidence>
<dbReference type="InterPro" id="IPR016161">
    <property type="entry name" value="Ald_DH/histidinol_DH"/>
</dbReference>
<feature type="compositionally biased region" description="Polar residues" evidence="5">
    <location>
        <begin position="1"/>
        <end position="13"/>
    </location>
</feature>
<dbReference type="InterPro" id="IPR050740">
    <property type="entry name" value="Aldehyde_DH_Superfamily"/>
</dbReference>
<evidence type="ECO:0000256" key="2">
    <source>
        <dbReference type="ARBA" id="ARBA00023002"/>
    </source>
</evidence>
<dbReference type="GO" id="GO:0004777">
    <property type="term" value="F:succinate-semialdehyde dehydrogenase (NAD+) activity"/>
    <property type="evidence" value="ECO:0007669"/>
    <property type="project" value="TreeGrafter"/>
</dbReference>
<name>A0A6J4MFB3_9ACTN</name>
<dbReference type="GO" id="GO:0004029">
    <property type="term" value="F:aldehyde dehydrogenase (NAD+) activity"/>
    <property type="evidence" value="ECO:0007669"/>
    <property type="project" value="UniProtKB-EC"/>
</dbReference>
<dbReference type="PANTHER" id="PTHR43353">
    <property type="entry name" value="SUCCINATE-SEMIALDEHYDE DEHYDROGENASE, MITOCHONDRIAL"/>
    <property type="match status" value="1"/>
</dbReference>
<dbReference type="FunFam" id="3.40.309.10:FF:000009">
    <property type="entry name" value="Aldehyde dehydrogenase A"/>
    <property type="match status" value="1"/>
</dbReference>
<dbReference type="InterPro" id="IPR016163">
    <property type="entry name" value="Ald_DH_C"/>
</dbReference>
<dbReference type="PANTHER" id="PTHR43353:SF5">
    <property type="entry name" value="SUCCINATE-SEMIALDEHYDE DEHYDROGENASE, MITOCHONDRIAL"/>
    <property type="match status" value="1"/>
</dbReference>
<comment type="similarity">
    <text evidence="1 4">Belongs to the aldehyde dehydrogenase family.</text>
</comment>
<dbReference type="AlphaFoldDB" id="A0A6J4MFB3"/>
<dbReference type="Gene3D" id="3.40.605.10">
    <property type="entry name" value="Aldehyde Dehydrogenase, Chain A, domain 1"/>
    <property type="match status" value="1"/>
</dbReference>
<reference evidence="7" key="1">
    <citation type="submission" date="2020-02" db="EMBL/GenBank/DDBJ databases">
        <authorList>
            <person name="Meier V. D."/>
        </authorList>
    </citation>
    <scope>NUCLEOTIDE SEQUENCE</scope>
    <source>
        <strain evidence="7">AVDCRST_MAG36</strain>
    </source>
</reference>
<accession>A0A6J4MFB3</accession>
<evidence type="ECO:0000256" key="4">
    <source>
        <dbReference type="RuleBase" id="RU003345"/>
    </source>
</evidence>
<sequence length="529" mass="57347">MTHDTWSYRSVSVPSDRAAAATPEVPVAVPKQMSRLSRGIYVRGTLRESAGETWTVRDPATEEVLGEAADTTDDEVDDALVAAGEAWPGWWALSALERAERLHRVAHTLRGMRAELAELLTREMGKPYKEAADEVDWAITALDYYAEIGRHDTGRVVGPAVAGQMHYTVKEPMGVVAVVLPFNYPYVLLCWEAAAALAAGNAVVVKPSEYTSLSTLRFVEAFEELGPGVVQCVTGRGRVGARLVGSRGTHMVAFTGSVPTGRAVAHACAETFKPHLIETSGNDPFLVMPSAPLEVAARGAVFASFINCGQVCTSAERFYVHTDVYDDFARLVVEHARALRVGNGLDKVDVGPMVNDTERRRFTAIVDRAVEQGATVACGGRVPEGMETGWFYEPTVLLDVTPEMDIVHDEAFGPVAPLVRVESFEEALRLANDSEFGLGANLYSRDLLEVFTATNGLESGMVWVNAPLLDNDAGPFGGRKLSGTGRQLGAEGLDQFRHTKFVMVDPAAQPQDFWWFPYADEECHPGSGA</sequence>
<dbReference type="EMBL" id="CADCUH010000143">
    <property type="protein sequence ID" value="CAA9353654.1"/>
    <property type="molecule type" value="Genomic_DNA"/>
</dbReference>
<feature type="domain" description="Aldehyde dehydrogenase" evidence="6">
    <location>
        <begin position="48"/>
        <end position="502"/>
    </location>
</feature>
<evidence type="ECO:0000256" key="5">
    <source>
        <dbReference type="SAM" id="MobiDB-lite"/>
    </source>
</evidence>
<dbReference type="Gene3D" id="3.40.309.10">
    <property type="entry name" value="Aldehyde Dehydrogenase, Chain A, domain 2"/>
    <property type="match status" value="1"/>
</dbReference>
<proteinExistence type="inferred from homology"/>
<feature type="region of interest" description="Disordered" evidence="5">
    <location>
        <begin position="1"/>
        <end position="22"/>
    </location>
</feature>
<dbReference type="EC" id="1.2.1.3" evidence="7"/>